<sequence length="196" mass="21419">MSDSVSIYKLGIYGKAYDVPGTCRAYTYQYQPDNQGAWRLGEAMSIASKAGGGDYIDTGLGLLKQLELKGYGVYELEEAGAPEEGQAPVAYWDVSQSLVHMACQPFNQGEKESMAHCRPLYTAPQPAQVSRIPAGLYAELEALRTLRDATGVYLQGYMRDEIEDEESCSADQHDAACSVKGALDNARELEWKGGDK</sequence>
<protein>
    <submittedName>
        <fullName evidence="1">Uncharacterized protein</fullName>
    </submittedName>
</protein>
<dbReference type="OrthoDB" id="9954803at2"/>
<dbReference type="Proteomes" id="UP000182025">
    <property type="component" value="Unassembled WGS sequence"/>
</dbReference>
<evidence type="ECO:0000313" key="1">
    <source>
        <dbReference type="EMBL" id="SFP52257.1"/>
    </source>
</evidence>
<proteinExistence type="predicted"/>
<dbReference type="AlphaFoldDB" id="A0A1I5R1P2"/>
<name>A0A1I5R1P2_9GAMM</name>
<dbReference type="RefSeq" id="WP_074914184.1">
    <property type="nucleotide sequence ID" value="NZ_FOXK01000003.1"/>
</dbReference>
<accession>A0A1I5R1P2</accession>
<gene>
    <name evidence="1" type="ORF">SAMN05216177_103238</name>
</gene>
<organism evidence="1 2">
    <name type="scientific">Ectopseudomonas toyotomiensis</name>
    <dbReference type="NCBI Taxonomy" id="554344"/>
    <lineage>
        <taxon>Bacteria</taxon>
        <taxon>Pseudomonadati</taxon>
        <taxon>Pseudomonadota</taxon>
        <taxon>Gammaproteobacteria</taxon>
        <taxon>Pseudomonadales</taxon>
        <taxon>Pseudomonadaceae</taxon>
        <taxon>Ectopseudomonas</taxon>
    </lineage>
</organism>
<evidence type="ECO:0000313" key="2">
    <source>
        <dbReference type="Proteomes" id="UP000182025"/>
    </source>
</evidence>
<keyword evidence="2" id="KW-1185">Reference proteome</keyword>
<reference evidence="2" key="1">
    <citation type="submission" date="2016-10" db="EMBL/GenBank/DDBJ databases">
        <authorList>
            <person name="Varghese N."/>
            <person name="Submissions S."/>
        </authorList>
    </citation>
    <scope>NUCLEOTIDE SEQUENCE [LARGE SCALE GENOMIC DNA]</scope>
    <source>
        <strain evidence="2">JCM 15604</strain>
    </source>
</reference>
<dbReference type="EMBL" id="FOXK01000003">
    <property type="protein sequence ID" value="SFP52257.1"/>
    <property type="molecule type" value="Genomic_DNA"/>
</dbReference>